<evidence type="ECO:0000313" key="1">
    <source>
        <dbReference type="EMBL" id="RYJ08937.1"/>
    </source>
</evidence>
<proteinExistence type="predicted"/>
<organism evidence="1 2">
    <name type="scientific">Haloarcula hispanica</name>
    <dbReference type="NCBI Taxonomy" id="51589"/>
    <lineage>
        <taxon>Archaea</taxon>
        <taxon>Methanobacteriati</taxon>
        <taxon>Methanobacteriota</taxon>
        <taxon>Stenosarchaea group</taxon>
        <taxon>Halobacteria</taxon>
        <taxon>Halobacteriales</taxon>
        <taxon>Haloarculaceae</taxon>
        <taxon>Haloarcula</taxon>
    </lineage>
</organism>
<comment type="caution">
    <text evidence="1">The sequence shown here is derived from an EMBL/GenBank/DDBJ whole genome shotgun (WGS) entry which is preliminary data.</text>
</comment>
<evidence type="ECO:0000313" key="2">
    <source>
        <dbReference type="Proteomes" id="UP000293535"/>
    </source>
</evidence>
<name>A0A482T7L3_HALHI</name>
<dbReference type="AlphaFoldDB" id="A0A482T7L3"/>
<gene>
    <name evidence="1" type="ORF">ELS20_02020</name>
</gene>
<protein>
    <submittedName>
        <fullName evidence="1">Uncharacterized protein</fullName>
    </submittedName>
</protein>
<dbReference type="Proteomes" id="UP000293535">
    <property type="component" value="Unassembled WGS sequence"/>
</dbReference>
<sequence>MARRPRRRLVRVRRRCRRLKESGGKHGTVFSGLLAVIDCGSIVAVENQCTPDRTTVVRSVCKSFQLLLSTDR</sequence>
<dbReference type="EMBL" id="RZIG01000002">
    <property type="protein sequence ID" value="RYJ08937.1"/>
    <property type="molecule type" value="Genomic_DNA"/>
</dbReference>
<accession>A0A482T7L3</accession>
<reference evidence="1 2" key="1">
    <citation type="submission" date="2018-12" db="EMBL/GenBank/DDBJ databases">
        <title>Draft genome sequence of Haloarcula hispinica strain 18.1, an halophilic archaeon isolated from Chott El Jerid of Southern Tunisia.</title>
        <authorList>
            <person name="Najjari A."/>
            <person name="Ben Dhia O."/>
            <person name="Ferjani R."/>
            <person name="Mahjoubi M."/>
            <person name="Sghaier H."/>
            <person name="Elshahed M."/>
            <person name="Ouzari H.I."/>
            <person name="Cherid A."/>
            <person name="Youssef N."/>
        </authorList>
    </citation>
    <scope>NUCLEOTIDE SEQUENCE [LARGE SCALE GENOMIC DNA]</scope>
    <source>
        <strain evidence="1 2">18.1</strain>
    </source>
</reference>